<dbReference type="CDD" id="cd00051">
    <property type="entry name" value="EFh"/>
    <property type="match status" value="1"/>
</dbReference>
<feature type="domain" description="EF-hand" evidence="16">
    <location>
        <begin position="296"/>
        <end position="331"/>
    </location>
</feature>
<evidence type="ECO:0000256" key="11">
    <source>
        <dbReference type="ARBA" id="ARBA00022989"/>
    </source>
</evidence>
<evidence type="ECO:0000313" key="18">
    <source>
        <dbReference type="EMBL" id="KAH7423284.1"/>
    </source>
</evidence>
<dbReference type="InterPro" id="IPR000778">
    <property type="entry name" value="Cyt_b245_heavy_chain"/>
</dbReference>
<feature type="compositionally biased region" description="Polar residues" evidence="14">
    <location>
        <begin position="90"/>
        <end position="113"/>
    </location>
</feature>
<dbReference type="InterPro" id="IPR017938">
    <property type="entry name" value="Riboflavin_synthase-like_b-brl"/>
</dbReference>
<dbReference type="OrthoDB" id="167398at2759"/>
<dbReference type="SFLD" id="SFLDG01169">
    <property type="entry name" value="NADPH_oxidase_subgroup_(NOX)"/>
    <property type="match status" value="1"/>
</dbReference>
<sequence length="976" mass="110458">MKGFKRNRHTLVTVASPSPSFDFDLGLDLDSSHGSSTPWRLDEIVARAGEEADQHYFEVSLDVVPDEAVADEPLMADDATLCPSEEDPSSHSFANETWDKLSTSGPPKTSRNLSGILKKNTSHELGSRSKIIPPGSTFSGRLKHLSQELTAAPNSRIKQFSQELKAEIKRISGNLGVGMNKDYGILKSGAHAGRRKVMTRSKSGAQYALQGLQFISKATDNSKADALWKAVESRFYQLSVDGLLSREDFGFCIGMKDSRDFAKELFDALARRRGQRLQSISLDQLKEFWFLISDQKFDSRLQIFFDMCDKNADGRISEEEVKEIIALSASANKLAKLKDQAEEYAALIMEELDPDNLGYIEIAQLESLLLGEYGGGFVKDPHSNYSQTLSQNLGPPARRKNLVQRKSKETIYFFFENWQRLWVMALWITAMAGLFAWKFFQYKQRAAFQVMGYCVCTAKGAAEVLKLNMALILLPVCRNTITWLRSSPLGYAVPFDDNINFHKTISIAIGIAVFLHAGLHLGCDFVRIARFDDEQFIILEGSDFGGTKPSYAKIVLTLEAFSGILMVILMCIAYTLATRWFRRNLVKLPWPFHRLTGFNAFWYSHHLFVVVYGLLLIHSWFLFLTQDWKQKTTWAYLSVPVLLYTGERTLRALRAGHYTVNIVKAAIYPGNVLALHMTKPPGFKYRSGMYIFLQCPEISPFEWHPFSITSAPDDDTISVHIRSAGDWTTAMRNLFSKIMKPPVGGKSGLLRVEYNLQDDSKFPRLRIDGPYGAPAQDYRKYDVLLLIGLGIGATPFISILKDLLNMIKMGEQQQSQDTILDFSSVYESPSSRRKRKHKCPTNAYFCWVTKEQGSFDWFKGIMNEVAEIDSKAVIELHNYLTSVYEEGDARSALITMVQSLHHARNGVDIVSGTRVRTHFARPNWKKVFSRVANAHPGSKIGVFYCGPVILAKELEELAREYNHHSHTRFEFHKENF</sequence>
<evidence type="ECO:0000256" key="9">
    <source>
        <dbReference type="ARBA" id="ARBA00022837"/>
    </source>
</evidence>
<dbReference type="InterPro" id="IPR011992">
    <property type="entry name" value="EF-hand-dom_pair"/>
</dbReference>
<feature type="transmembrane region" description="Helical" evidence="15">
    <location>
        <begin position="601"/>
        <end position="624"/>
    </location>
</feature>
<keyword evidence="19" id="KW-1185">Reference proteome</keyword>
<dbReference type="SFLD" id="SFLDG01168">
    <property type="entry name" value="Ferric_reductase_subgroup_(FRE"/>
    <property type="match status" value="1"/>
</dbReference>
<feature type="domain" description="FAD-binding FR-type" evidence="17">
    <location>
        <begin position="655"/>
        <end position="777"/>
    </location>
</feature>
<dbReference type="InterPro" id="IPR017927">
    <property type="entry name" value="FAD-bd_FR_type"/>
</dbReference>
<dbReference type="Pfam" id="PF08414">
    <property type="entry name" value="NADPH_Ox"/>
    <property type="match status" value="1"/>
</dbReference>
<dbReference type="Pfam" id="PF08030">
    <property type="entry name" value="NAD_binding_6"/>
    <property type="match status" value="1"/>
</dbReference>
<dbReference type="PRINTS" id="PR00466">
    <property type="entry name" value="GP91PHOX"/>
</dbReference>
<dbReference type="FunFam" id="1.10.238.10:FF:000049">
    <property type="entry name" value="Respiratory burst oxidase homolog A"/>
    <property type="match status" value="1"/>
</dbReference>
<comment type="subcellular location">
    <subcellularLocation>
        <location evidence="1">Membrane</location>
        <topology evidence="1">Multi-pass membrane protein</topology>
    </subcellularLocation>
</comment>
<feature type="transmembrane region" description="Helical" evidence="15">
    <location>
        <begin position="560"/>
        <end position="581"/>
    </location>
</feature>
<evidence type="ECO:0000256" key="12">
    <source>
        <dbReference type="ARBA" id="ARBA00023002"/>
    </source>
</evidence>
<dbReference type="AlphaFoldDB" id="A0A8T2TPE3"/>
<evidence type="ECO:0000256" key="7">
    <source>
        <dbReference type="ARBA" id="ARBA00022723"/>
    </source>
</evidence>
<dbReference type="FunFam" id="3.40.50.80:FF:000007">
    <property type="entry name" value="Respiratory burst oxidase protein A"/>
    <property type="match status" value="1"/>
</dbReference>
<evidence type="ECO:0000256" key="2">
    <source>
        <dbReference type="ARBA" id="ARBA00007975"/>
    </source>
</evidence>
<dbReference type="Pfam" id="PF08022">
    <property type="entry name" value="FAD_binding_8"/>
    <property type="match status" value="1"/>
</dbReference>
<dbReference type="PROSITE" id="PS50222">
    <property type="entry name" value="EF_HAND_2"/>
    <property type="match status" value="1"/>
</dbReference>
<accession>A0A8T2TPE3</accession>
<keyword evidence="7" id="KW-0479">Metal-binding</keyword>
<evidence type="ECO:0000256" key="10">
    <source>
        <dbReference type="ARBA" id="ARBA00022857"/>
    </source>
</evidence>
<comment type="similarity">
    <text evidence="2">Belongs to the RBOH (TC 5.B.1.3) family.</text>
</comment>
<feature type="transmembrane region" description="Helical" evidence="15">
    <location>
        <begin position="783"/>
        <end position="800"/>
    </location>
</feature>
<evidence type="ECO:0000256" key="5">
    <source>
        <dbReference type="ARBA" id="ARBA00022630"/>
    </source>
</evidence>
<dbReference type="PROSITE" id="PS00018">
    <property type="entry name" value="EF_HAND_1"/>
    <property type="match status" value="1"/>
</dbReference>
<dbReference type="Gene3D" id="2.40.30.10">
    <property type="entry name" value="Translation factors"/>
    <property type="match status" value="1"/>
</dbReference>
<dbReference type="InterPro" id="IPR013121">
    <property type="entry name" value="Fe_red_NAD-bd_6"/>
</dbReference>
<name>A0A8T2TPE3_CERRI</name>
<dbReference type="Pfam" id="PF01794">
    <property type="entry name" value="Ferric_reduct"/>
    <property type="match status" value="1"/>
</dbReference>
<keyword evidence="12" id="KW-0560">Oxidoreductase</keyword>
<evidence type="ECO:0000256" key="15">
    <source>
        <dbReference type="SAM" id="Phobius"/>
    </source>
</evidence>
<comment type="caution">
    <text evidence="18">The sequence shown here is derived from an EMBL/GenBank/DDBJ whole genome shotgun (WGS) entry which is preliminary data.</text>
</comment>
<dbReference type="InterPro" id="IPR013623">
    <property type="entry name" value="NADPH_Ox"/>
</dbReference>
<dbReference type="GO" id="GO:0005886">
    <property type="term" value="C:plasma membrane"/>
    <property type="evidence" value="ECO:0007669"/>
    <property type="project" value="TreeGrafter"/>
</dbReference>
<dbReference type="InterPro" id="IPR050369">
    <property type="entry name" value="RBOH/FRE"/>
</dbReference>
<gene>
    <name evidence="18" type="ORF">KP509_12G047600</name>
</gene>
<feature type="transmembrane region" description="Helical" evidence="15">
    <location>
        <begin position="421"/>
        <end position="440"/>
    </location>
</feature>
<dbReference type="SUPFAM" id="SSF47473">
    <property type="entry name" value="EF-hand"/>
    <property type="match status" value="1"/>
</dbReference>
<dbReference type="PANTHER" id="PTHR11972">
    <property type="entry name" value="NADPH OXIDASE"/>
    <property type="match status" value="1"/>
</dbReference>
<organism evidence="18 19">
    <name type="scientific">Ceratopteris richardii</name>
    <name type="common">Triangle waterfern</name>
    <dbReference type="NCBI Taxonomy" id="49495"/>
    <lineage>
        <taxon>Eukaryota</taxon>
        <taxon>Viridiplantae</taxon>
        <taxon>Streptophyta</taxon>
        <taxon>Embryophyta</taxon>
        <taxon>Tracheophyta</taxon>
        <taxon>Polypodiopsida</taxon>
        <taxon>Polypodiidae</taxon>
        <taxon>Polypodiales</taxon>
        <taxon>Pteridineae</taxon>
        <taxon>Pteridaceae</taxon>
        <taxon>Parkerioideae</taxon>
        <taxon>Ceratopteris</taxon>
    </lineage>
</organism>
<evidence type="ECO:0000256" key="6">
    <source>
        <dbReference type="ARBA" id="ARBA00022692"/>
    </source>
</evidence>
<evidence type="ECO:0000256" key="8">
    <source>
        <dbReference type="ARBA" id="ARBA00022827"/>
    </source>
</evidence>
<dbReference type="InterPro" id="IPR013130">
    <property type="entry name" value="Fe3_Rdtase_TM_dom"/>
</dbReference>
<keyword evidence="9" id="KW-0106">Calcium</keyword>
<protein>
    <submittedName>
        <fullName evidence="18">Uncharacterized protein</fullName>
    </submittedName>
</protein>
<dbReference type="GO" id="GO:0004601">
    <property type="term" value="F:peroxidase activity"/>
    <property type="evidence" value="ECO:0007669"/>
    <property type="project" value="UniProtKB-KW"/>
</dbReference>
<keyword evidence="10" id="KW-0521">NADP</keyword>
<dbReference type="GO" id="GO:0005509">
    <property type="term" value="F:calcium ion binding"/>
    <property type="evidence" value="ECO:0007669"/>
    <property type="project" value="InterPro"/>
</dbReference>
<evidence type="ECO:0000256" key="3">
    <source>
        <dbReference type="ARBA" id="ARBA00022553"/>
    </source>
</evidence>
<dbReference type="Proteomes" id="UP000825935">
    <property type="component" value="Chromosome 12"/>
</dbReference>
<keyword evidence="4" id="KW-0575">Peroxidase</keyword>
<dbReference type="InterPro" id="IPR002048">
    <property type="entry name" value="EF_hand_dom"/>
</dbReference>
<keyword evidence="3" id="KW-0597">Phosphoprotein</keyword>
<dbReference type="CDD" id="cd06186">
    <property type="entry name" value="NOX_Duox_like_FAD_NADP"/>
    <property type="match status" value="1"/>
</dbReference>
<dbReference type="InterPro" id="IPR039261">
    <property type="entry name" value="FNR_nucleotide-bd"/>
</dbReference>
<keyword evidence="13 15" id="KW-0472">Membrane</keyword>
<dbReference type="SUPFAM" id="SSF63380">
    <property type="entry name" value="Riboflavin synthase domain-like"/>
    <property type="match status" value="1"/>
</dbReference>
<dbReference type="InterPro" id="IPR018247">
    <property type="entry name" value="EF_Hand_1_Ca_BS"/>
</dbReference>
<dbReference type="GO" id="GO:0016174">
    <property type="term" value="F:NAD(P)H oxidase H2O2-forming activity"/>
    <property type="evidence" value="ECO:0007669"/>
    <property type="project" value="TreeGrafter"/>
</dbReference>
<evidence type="ECO:0000313" key="19">
    <source>
        <dbReference type="Proteomes" id="UP000825935"/>
    </source>
</evidence>
<dbReference type="OMA" id="FSWASEI"/>
<dbReference type="FunFam" id="2.40.30.10:FF:000019">
    <property type="entry name" value="Respiratory burst oxidase homolog A"/>
    <property type="match status" value="1"/>
</dbReference>
<dbReference type="SUPFAM" id="SSF52343">
    <property type="entry name" value="Ferredoxin reductase-like, C-terminal NADP-linked domain"/>
    <property type="match status" value="1"/>
</dbReference>
<keyword evidence="6 15" id="KW-0812">Transmembrane</keyword>
<keyword evidence="5" id="KW-0285">Flavoprotein</keyword>
<dbReference type="PANTHER" id="PTHR11972:SF153">
    <property type="entry name" value="SUPEROXIDE-GENERATING NADPH OXIDASE HEAVY CHAIN SUBUNIT A"/>
    <property type="match status" value="1"/>
</dbReference>
<keyword evidence="8" id="KW-0274">FAD</keyword>
<proteinExistence type="inferred from homology"/>
<evidence type="ECO:0000256" key="13">
    <source>
        <dbReference type="ARBA" id="ARBA00023136"/>
    </source>
</evidence>
<evidence type="ECO:0000256" key="4">
    <source>
        <dbReference type="ARBA" id="ARBA00022559"/>
    </source>
</evidence>
<feature type="region of interest" description="Disordered" evidence="14">
    <location>
        <begin position="83"/>
        <end position="113"/>
    </location>
</feature>
<reference evidence="18" key="1">
    <citation type="submission" date="2021-08" db="EMBL/GenBank/DDBJ databases">
        <title>WGS assembly of Ceratopteris richardii.</title>
        <authorList>
            <person name="Marchant D.B."/>
            <person name="Chen G."/>
            <person name="Jenkins J."/>
            <person name="Shu S."/>
            <person name="Leebens-Mack J."/>
            <person name="Grimwood J."/>
            <person name="Schmutz J."/>
            <person name="Soltis P."/>
            <person name="Soltis D."/>
            <person name="Chen Z.-H."/>
        </authorList>
    </citation>
    <scope>NUCLEOTIDE SEQUENCE</scope>
    <source>
        <strain evidence="18">Whitten #5841</strain>
        <tissue evidence="18">Leaf</tissue>
    </source>
</reference>
<evidence type="ECO:0000259" key="17">
    <source>
        <dbReference type="PROSITE" id="PS51384"/>
    </source>
</evidence>
<dbReference type="InterPro" id="IPR013112">
    <property type="entry name" value="FAD-bd_8"/>
</dbReference>
<dbReference type="PROSITE" id="PS51384">
    <property type="entry name" value="FAD_FR"/>
    <property type="match status" value="1"/>
</dbReference>
<evidence type="ECO:0000259" key="16">
    <source>
        <dbReference type="PROSITE" id="PS50222"/>
    </source>
</evidence>
<keyword evidence="11 15" id="KW-1133">Transmembrane helix</keyword>
<dbReference type="EMBL" id="CM035417">
    <property type="protein sequence ID" value="KAH7423284.1"/>
    <property type="molecule type" value="Genomic_DNA"/>
</dbReference>
<dbReference type="Gene3D" id="1.10.238.10">
    <property type="entry name" value="EF-hand"/>
    <property type="match status" value="1"/>
</dbReference>
<dbReference type="Gene3D" id="3.40.50.80">
    <property type="entry name" value="Nucleotide-binding domain of ferredoxin-NADP reductase (FNR) module"/>
    <property type="match status" value="1"/>
</dbReference>
<evidence type="ECO:0000256" key="1">
    <source>
        <dbReference type="ARBA" id="ARBA00004141"/>
    </source>
</evidence>
<evidence type="ECO:0000256" key="14">
    <source>
        <dbReference type="SAM" id="MobiDB-lite"/>
    </source>
</evidence>